<reference evidence="2" key="1">
    <citation type="journal article" date="2014" name="Front. Microbiol.">
        <title>High frequency of phylogenetically diverse reductive dehalogenase-homologous genes in deep subseafloor sedimentary metagenomes.</title>
        <authorList>
            <person name="Kawai M."/>
            <person name="Futagami T."/>
            <person name="Toyoda A."/>
            <person name="Takaki Y."/>
            <person name="Nishi S."/>
            <person name="Hori S."/>
            <person name="Arai W."/>
            <person name="Tsubouchi T."/>
            <person name="Morono Y."/>
            <person name="Uchiyama I."/>
            <person name="Ito T."/>
            <person name="Fujiyama A."/>
            <person name="Inagaki F."/>
            <person name="Takami H."/>
        </authorList>
    </citation>
    <scope>NUCLEOTIDE SEQUENCE</scope>
    <source>
        <strain evidence="2">Expedition CK06-06</strain>
    </source>
</reference>
<accession>X1J482</accession>
<keyword evidence="1" id="KW-0472">Membrane</keyword>
<dbReference type="EMBL" id="BARU01044035">
    <property type="protein sequence ID" value="GAH76310.1"/>
    <property type="molecule type" value="Genomic_DNA"/>
</dbReference>
<gene>
    <name evidence="2" type="ORF">S03H2_67300</name>
</gene>
<organism evidence="2">
    <name type="scientific">marine sediment metagenome</name>
    <dbReference type="NCBI Taxonomy" id="412755"/>
    <lineage>
        <taxon>unclassified sequences</taxon>
        <taxon>metagenomes</taxon>
        <taxon>ecological metagenomes</taxon>
    </lineage>
</organism>
<keyword evidence="1" id="KW-0812">Transmembrane</keyword>
<comment type="caution">
    <text evidence="2">The sequence shown here is derived from an EMBL/GenBank/DDBJ whole genome shotgun (WGS) entry which is preliminary data.</text>
</comment>
<protein>
    <submittedName>
        <fullName evidence="2">Uncharacterized protein</fullName>
    </submittedName>
</protein>
<evidence type="ECO:0000256" key="1">
    <source>
        <dbReference type="SAM" id="Phobius"/>
    </source>
</evidence>
<sequence>MPNKTISAIIAIVILELGNMLTMQDERILYLGFGIIASLGGLSIWRNGHKPT</sequence>
<feature type="transmembrane region" description="Helical" evidence="1">
    <location>
        <begin position="28"/>
        <end position="45"/>
    </location>
</feature>
<evidence type="ECO:0000313" key="2">
    <source>
        <dbReference type="EMBL" id="GAH76310.1"/>
    </source>
</evidence>
<keyword evidence="1" id="KW-1133">Transmembrane helix</keyword>
<proteinExistence type="predicted"/>
<name>X1J482_9ZZZZ</name>
<dbReference type="AlphaFoldDB" id="X1J482"/>